<keyword evidence="3 6" id="KW-0808">Transferase</keyword>
<protein>
    <submittedName>
        <fullName evidence="8">rRNA cytosine-C5-methyltransferase</fullName>
    </submittedName>
</protein>
<feature type="binding site" evidence="6">
    <location>
        <position position="138"/>
    </location>
    <ligand>
        <name>S-adenosyl-L-methionine</name>
        <dbReference type="ChEBI" id="CHEBI:59789"/>
    </ligand>
</feature>
<feature type="domain" description="SAM-dependent MTase RsmB/NOP-type" evidence="7">
    <location>
        <begin position="22"/>
        <end position="309"/>
    </location>
</feature>
<feature type="active site" description="Nucleophile" evidence="6">
    <location>
        <position position="237"/>
    </location>
</feature>
<evidence type="ECO:0000313" key="9">
    <source>
        <dbReference type="Proteomes" id="UP001321445"/>
    </source>
</evidence>
<proteinExistence type="inferred from homology"/>
<evidence type="ECO:0000256" key="6">
    <source>
        <dbReference type="PROSITE-ProRule" id="PRU01023"/>
    </source>
</evidence>
<reference evidence="8 9" key="1">
    <citation type="submission" date="2023-03" db="EMBL/GenBank/DDBJ databases">
        <title>Description of Hydrogenimonas sp. ISO32.</title>
        <authorList>
            <person name="Mino S."/>
            <person name="Fukazawa S."/>
            <person name="Sawabe T."/>
        </authorList>
    </citation>
    <scope>NUCLEOTIDE SEQUENCE [LARGE SCALE GENOMIC DNA]</scope>
    <source>
        <strain evidence="8 9">ISO32</strain>
    </source>
</reference>
<keyword evidence="5 6" id="KW-0694">RNA-binding</keyword>
<dbReference type="InterPro" id="IPR029063">
    <property type="entry name" value="SAM-dependent_MTases_sf"/>
</dbReference>
<dbReference type="Proteomes" id="UP001321445">
    <property type="component" value="Chromosome"/>
</dbReference>
<comment type="similarity">
    <text evidence="6">Belongs to the class I-like SAM-binding methyltransferase superfamily. RsmB/NOP family.</text>
</comment>
<evidence type="ECO:0000256" key="2">
    <source>
        <dbReference type="ARBA" id="ARBA00022603"/>
    </source>
</evidence>
<dbReference type="PANTHER" id="PTHR22807">
    <property type="entry name" value="NOP2 YEAST -RELATED NOL1/NOP2/FMU SUN DOMAIN-CONTAINING"/>
    <property type="match status" value="1"/>
</dbReference>
<keyword evidence="1" id="KW-0963">Cytoplasm</keyword>
<gene>
    <name evidence="8" type="ORF">HCR_21350</name>
</gene>
<dbReference type="InterPro" id="IPR049560">
    <property type="entry name" value="MeTrfase_RsmB-F_NOP2_cat"/>
</dbReference>
<comment type="caution">
    <text evidence="6">Lacks conserved residue(s) required for the propagation of feature annotation.</text>
</comment>
<dbReference type="Gene3D" id="3.40.50.150">
    <property type="entry name" value="Vaccinia Virus protein VP39"/>
    <property type="match status" value="1"/>
</dbReference>
<evidence type="ECO:0000313" key="8">
    <source>
        <dbReference type="EMBL" id="BDY13823.1"/>
    </source>
</evidence>
<organism evidence="8 9">
    <name type="scientific">Hydrogenimonas cancrithermarum</name>
    <dbReference type="NCBI Taxonomy" id="2993563"/>
    <lineage>
        <taxon>Bacteria</taxon>
        <taxon>Pseudomonadati</taxon>
        <taxon>Campylobacterota</taxon>
        <taxon>Epsilonproteobacteria</taxon>
        <taxon>Campylobacterales</taxon>
        <taxon>Hydrogenimonadaceae</taxon>
        <taxon>Hydrogenimonas</taxon>
    </lineage>
</organism>
<name>A0ABM8FPT4_9BACT</name>
<evidence type="ECO:0000256" key="5">
    <source>
        <dbReference type="ARBA" id="ARBA00022884"/>
    </source>
</evidence>
<dbReference type="Gene3D" id="3.30.70.1170">
    <property type="entry name" value="Sun protein, domain 3"/>
    <property type="match status" value="1"/>
</dbReference>
<dbReference type="RefSeq" id="WP_286336767.1">
    <property type="nucleotide sequence ID" value="NZ_AP027370.1"/>
</dbReference>
<feature type="binding site" evidence="6">
    <location>
        <position position="165"/>
    </location>
    <ligand>
        <name>S-adenosyl-L-methionine</name>
        <dbReference type="ChEBI" id="CHEBI:59789"/>
    </ligand>
</feature>
<evidence type="ECO:0000256" key="3">
    <source>
        <dbReference type="ARBA" id="ARBA00022679"/>
    </source>
</evidence>
<accession>A0ABM8FPT4</accession>
<dbReference type="PRINTS" id="PR02008">
    <property type="entry name" value="RCMTFAMILY"/>
</dbReference>
<dbReference type="SUPFAM" id="SSF53335">
    <property type="entry name" value="S-adenosyl-L-methionine-dependent methyltransferases"/>
    <property type="match status" value="1"/>
</dbReference>
<keyword evidence="9" id="KW-1185">Reference proteome</keyword>
<dbReference type="InterPro" id="IPR001678">
    <property type="entry name" value="MeTrfase_RsmB-F_NOP2_dom"/>
</dbReference>
<dbReference type="PANTHER" id="PTHR22807:SF61">
    <property type="entry name" value="NOL1_NOP2_SUN FAMILY PROTEIN _ ANTITERMINATION NUSB DOMAIN-CONTAINING PROTEIN"/>
    <property type="match status" value="1"/>
</dbReference>
<dbReference type="PROSITE" id="PS51686">
    <property type="entry name" value="SAM_MT_RSMB_NOP"/>
    <property type="match status" value="1"/>
</dbReference>
<dbReference type="InterPro" id="IPR031341">
    <property type="entry name" value="Methyltr_RsmF_N"/>
</dbReference>
<evidence type="ECO:0000259" key="7">
    <source>
        <dbReference type="PROSITE" id="PS51686"/>
    </source>
</evidence>
<sequence>MPLPDLFIERFRAIYPDDADTLLETFERPRRVSFRINPLKTDTDTALKQLDEEGLEPEPVAWYPYAFSVEAKMRDTLTHSRLFDRGDIYIQSLSSMLAPLILGPRPGETVLDLTAAPGGKSLMMAAMMQNEGWLSVVEPGKDRFFRLKANLERGGATIAHHYMADGRGVGNKCPAMFDRVLLDAPCSTEAKFKTYAPQTYAFWSERKIKEMAKLQYRLMESAIKSLKPGGKLLYATCSFAPEENEAVVDKALHKHPEIHVEPIEIPIENIHPGVTQWKKKRFNLNLSKAVRILPTESMDGFFLCLLKKV</sequence>
<feature type="binding site" evidence="6">
    <location>
        <position position="183"/>
    </location>
    <ligand>
        <name>S-adenosyl-L-methionine</name>
        <dbReference type="ChEBI" id="CHEBI:59789"/>
    </ligand>
</feature>
<keyword evidence="2 6" id="KW-0489">Methyltransferase</keyword>
<dbReference type="InterPro" id="IPR023267">
    <property type="entry name" value="RCMT"/>
</dbReference>
<dbReference type="Pfam" id="PF01189">
    <property type="entry name" value="Methyltr_RsmB-F"/>
    <property type="match status" value="1"/>
</dbReference>
<dbReference type="EMBL" id="AP027370">
    <property type="protein sequence ID" value="BDY13823.1"/>
    <property type="molecule type" value="Genomic_DNA"/>
</dbReference>
<keyword evidence="4 6" id="KW-0949">S-adenosyl-L-methionine</keyword>
<dbReference type="Pfam" id="PF17125">
    <property type="entry name" value="Methyltr_RsmF_N"/>
    <property type="match status" value="1"/>
</dbReference>
<evidence type="ECO:0000256" key="4">
    <source>
        <dbReference type="ARBA" id="ARBA00022691"/>
    </source>
</evidence>
<evidence type="ECO:0000256" key="1">
    <source>
        <dbReference type="ARBA" id="ARBA00022490"/>
    </source>
</evidence>